<sequence length="303" mass="33251">MTTKKVLLLIAAGLFSSSLYAQELSGEFIGDIYSANGTIGNSSATSVKVNFTYDTSIPLTGSPTTGFTYGGNLIRVTYEFFDAQGNPVNFGLPTPYELPPLAQPDNLHGSFETDNETYSFNTLSYTLNGEYFRAYFNIQANVRSSIFSQLTAFPLFQEILNEPDAYESTLIINNGAGFTESWVYVGVHTLRYIDLIQDADGDGVADTLDACADSLLDPNVMFGPIDSGVSNYVDVTGCSIMDHYAACEAEEAEEPTSPWGWIQPVYSGPTYCEKQVSYNLVADGVIDHTESRMLRRALYQSHQ</sequence>
<comment type="caution">
    <text evidence="2">The sequence shown here is derived from an EMBL/GenBank/DDBJ whole genome shotgun (WGS) entry which is preliminary data.</text>
</comment>
<keyword evidence="3" id="KW-1185">Reference proteome</keyword>
<proteinExistence type="predicted"/>
<evidence type="ECO:0000313" key="2">
    <source>
        <dbReference type="EMBL" id="RUO63665.1"/>
    </source>
</evidence>
<accession>A0A432YQL8</accession>
<evidence type="ECO:0000256" key="1">
    <source>
        <dbReference type="SAM" id="SignalP"/>
    </source>
</evidence>
<dbReference type="EMBL" id="PIPY01000001">
    <property type="protein sequence ID" value="RUO63665.1"/>
    <property type="molecule type" value="Genomic_DNA"/>
</dbReference>
<protein>
    <submittedName>
        <fullName evidence="2">Uncharacterized protein</fullName>
    </submittedName>
</protein>
<name>A0A432YQL8_9GAMM</name>
<reference evidence="3" key="1">
    <citation type="journal article" date="2018" name="Front. Microbiol.">
        <title>Genome-Based Analysis Reveals the Taxonomy and Diversity of the Family Idiomarinaceae.</title>
        <authorList>
            <person name="Liu Y."/>
            <person name="Lai Q."/>
            <person name="Shao Z."/>
        </authorList>
    </citation>
    <scope>NUCLEOTIDE SEQUENCE [LARGE SCALE GENOMIC DNA]</scope>
    <source>
        <strain evidence="3">CVS-6</strain>
    </source>
</reference>
<dbReference type="Proteomes" id="UP000288259">
    <property type="component" value="Unassembled WGS sequence"/>
</dbReference>
<dbReference type="AlphaFoldDB" id="A0A432YQL8"/>
<feature type="chain" id="PRO_5019222111" evidence="1">
    <location>
        <begin position="22"/>
        <end position="303"/>
    </location>
</feature>
<dbReference type="RefSeq" id="WP_126753374.1">
    <property type="nucleotide sequence ID" value="NZ_PIPY01000001.1"/>
</dbReference>
<feature type="signal peptide" evidence="1">
    <location>
        <begin position="1"/>
        <end position="21"/>
    </location>
</feature>
<keyword evidence="1" id="KW-0732">Signal</keyword>
<evidence type="ECO:0000313" key="3">
    <source>
        <dbReference type="Proteomes" id="UP000288259"/>
    </source>
</evidence>
<dbReference type="OrthoDB" id="6235255at2"/>
<gene>
    <name evidence="2" type="ORF">CWI71_00955</name>
</gene>
<organism evidence="2 3">
    <name type="scientific">Pseudidiomarina insulisalsae</name>
    <dbReference type="NCBI Taxonomy" id="575789"/>
    <lineage>
        <taxon>Bacteria</taxon>
        <taxon>Pseudomonadati</taxon>
        <taxon>Pseudomonadota</taxon>
        <taxon>Gammaproteobacteria</taxon>
        <taxon>Alteromonadales</taxon>
        <taxon>Idiomarinaceae</taxon>
        <taxon>Pseudidiomarina</taxon>
    </lineage>
</organism>